<name>A0A8T0IYT9_CERPU</name>
<proteinExistence type="predicted"/>
<accession>A0A8T0IYT9</accession>
<feature type="region of interest" description="Disordered" evidence="1">
    <location>
        <begin position="182"/>
        <end position="210"/>
    </location>
</feature>
<evidence type="ECO:0000256" key="1">
    <source>
        <dbReference type="SAM" id="MobiDB-lite"/>
    </source>
</evidence>
<dbReference type="PANTHER" id="PTHR11158">
    <property type="entry name" value="MSF1/PX19 RELATED"/>
    <property type="match status" value="1"/>
</dbReference>
<reference evidence="3" key="1">
    <citation type="submission" date="2020-06" db="EMBL/GenBank/DDBJ databases">
        <title>WGS assembly of Ceratodon purpureus strain R40.</title>
        <authorList>
            <person name="Carey S.B."/>
            <person name="Jenkins J."/>
            <person name="Shu S."/>
            <person name="Lovell J.T."/>
            <person name="Sreedasyam A."/>
            <person name="Maumus F."/>
            <person name="Tiley G.P."/>
            <person name="Fernandez-Pozo N."/>
            <person name="Barry K."/>
            <person name="Chen C."/>
            <person name="Wang M."/>
            <person name="Lipzen A."/>
            <person name="Daum C."/>
            <person name="Saski C.A."/>
            <person name="Payton A.C."/>
            <person name="Mcbreen J.C."/>
            <person name="Conrad R.E."/>
            <person name="Kollar L.M."/>
            <person name="Olsson S."/>
            <person name="Huttunen S."/>
            <person name="Landis J.B."/>
            <person name="Wickett N.J."/>
            <person name="Johnson M.G."/>
            <person name="Rensing S.A."/>
            <person name="Grimwood J."/>
            <person name="Schmutz J."/>
            <person name="Mcdaniel S.F."/>
        </authorList>
    </citation>
    <scope>NUCLEOTIDE SEQUENCE</scope>
    <source>
        <strain evidence="3">R40</strain>
    </source>
</reference>
<comment type="caution">
    <text evidence="3">The sequence shown here is derived from an EMBL/GenBank/DDBJ whole genome shotgun (WGS) entry which is preliminary data.</text>
</comment>
<feature type="compositionally biased region" description="Low complexity" evidence="1">
    <location>
        <begin position="182"/>
        <end position="209"/>
    </location>
</feature>
<organism evidence="3 4">
    <name type="scientific">Ceratodon purpureus</name>
    <name type="common">Fire moss</name>
    <name type="synonym">Dicranum purpureum</name>
    <dbReference type="NCBI Taxonomy" id="3225"/>
    <lineage>
        <taxon>Eukaryota</taxon>
        <taxon>Viridiplantae</taxon>
        <taxon>Streptophyta</taxon>
        <taxon>Embryophyta</taxon>
        <taxon>Bryophyta</taxon>
        <taxon>Bryophytina</taxon>
        <taxon>Bryopsida</taxon>
        <taxon>Dicranidae</taxon>
        <taxon>Pseudoditrichales</taxon>
        <taxon>Ditrichaceae</taxon>
        <taxon>Ceratodon</taxon>
    </lineage>
</organism>
<evidence type="ECO:0000313" key="3">
    <source>
        <dbReference type="EMBL" id="KAG0588407.1"/>
    </source>
</evidence>
<evidence type="ECO:0000313" key="4">
    <source>
        <dbReference type="Proteomes" id="UP000822688"/>
    </source>
</evidence>
<dbReference type="InterPro" id="IPR006797">
    <property type="entry name" value="PRELI/MSF1_dom"/>
</dbReference>
<protein>
    <recommendedName>
        <fullName evidence="2">PRELI/MSF1 domain-containing protein</fullName>
    </recommendedName>
</protein>
<sequence length="223" mass="25301">MVKGYVQEHIFRHPWERVTAASWRTYADLEHRRLLSHVVDVSVVNKSVDQGAGQLLTTRAITINASCPWWLQRLMGTSLCQCLEESRVDNDKRSLESVTRNVTLKDFVDVELKCSYLPHPENSEWTLLRQETSIRCASMPALKSFAEMIEQKCVESFQQNSARGREVVEYVCKALERAESAPAAAPPTSKAEPQLANPQQSSSSHSHNNTDMMRSFLGSQFWS</sequence>
<dbReference type="AlphaFoldDB" id="A0A8T0IYT9"/>
<evidence type="ECO:0000259" key="2">
    <source>
        <dbReference type="PROSITE" id="PS50904"/>
    </source>
</evidence>
<gene>
    <name evidence="3" type="ORF">KC19_2G240700</name>
</gene>
<keyword evidence="4" id="KW-1185">Reference proteome</keyword>
<feature type="domain" description="PRELI/MSF1" evidence="2">
    <location>
        <begin position="2"/>
        <end position="180"/>
    </location>
</feature>
<dbReference type="PROSITE" id="PS50904">
    <property type="entry name" value="PRELI_MSF1"/>
    <property type="match status" value="1"/>
</dbReference>
<dbReference type="Proteomes" id="UP000822688">
    <property type="component" value="Chromosome 2"/>
</dbReference>
<dbReference type="GO" id="GO:0005758">
    <property type="term" value="C:mitochondrial intermembrane space"/>
    <property type="evidence" value="ECO:0007669"/>
    <property type="project" value="InterPro"/>
</dbReference>
<dbReference type="Pfam" id="PF04707">
    <property type="entry name" value="PRELI"/>
    <property type="match status" value="1"/>
</dbReference>
<dbReference type="EMBL" id="CM026422">
    <property type="protein sequence ID" value="KAG0588407.1"/>
    <property type="molecule type" value="Genomic_DNA"/>
</dbReference>
<dbReference type="InterPro" id="IPR037365">
    <property type="entry name" value="Slowmo/Ups"/>
</dbReference>